<evidence type="ECO:0000256" key="10">
    <source>
        <dbReference type="ARBA" id="ARBA00022984"/>
    </source>
</evidence>
<dbReference type="GO" id="GO:0005737">
    <property type="term" value="C:cytoplasm"/>
    <property type="evidence" value="ECO:0007669"/>
    <property type="project" value="UniProtKB-SubCell"/>
</dbReference>
<evidence type="ECO:0000256" key="6">
    <source>
        <dbReference type="ARBA" id="ARBA00022618"/>
    </source>
</evidence>
<dbReference type="InterPro" id="IPR013221">
    <property type="entry name" value="Mur_ligase_cen"/>
</dbReference>
<comment type="caution">
    <text evidence="18">The sequence shown here is derived from an EMBL/GenBank/DDBJ whole genome shotgun (WGS) entry which is preliminary data.</text>
</comment>
<comment type="subcellular location">
    <subcellularLocation>
        <location evidence="1 14">Cytoplasm</location>
    </subcellularLocation>
</comment>
<evidence type="ECO:0000256" key="9">
    <source>
        <dbReference type="ARBA" id="ARBA00022960"/>
    </source>
</evidence>
<feature type="binding site" evidence="14">
    <location>
        <begin position="107"/>
        <end position="113"/>
    </location>
    <ligand>
        <name>ATP</name>
        <dbReference type="ChEBI" id="CHEBI:30616"/>
    </ligand>
</feature>
<dbReference type="GO" id="GO:0005524">
    <property type="term" value="F:ATP binding"/>
    <property type="evidence" value="ECO:0007669"/>
    <property type="project" value="UniProtKB-UniRule"/>
</dbReference>
<dbReference type="InterPro" id="IPR036565">
    <property type="entry name" value="Mur-like_cat_sf"/>
</dbReference>
<dbReference type="GO" id="GO:0051301">
    <property type="term" value="P:cell division"/>
    <property type="evidence" value="ECO:0007669"/>
    <property type="project" value="UniProtKB-KW"/>
</dbReference>
<comment type="function">
    <text evidence="14">Cell wall formation.</text>
</comment>
<evidence type="ECO:0000256" key="5">
    <source>
        <dbReference type="ARBA" id="ARBA00022598"/>
    </source>
</evidence>
<dbReference type="SUPFAM" id="SSF51984">
    <property type="entry name" value="MurCD N-terminal domain"/>
    <property type="match status" value="1"/>
</dbReference>
<dbReference type="NCBIfam" id="TIGR01082">
    <property type="entry name" value="murC"/>
    <property type="match status" value="1"/>
</dbReference>
<dbReference type="OrthoDB" id="9804126at2"/>
<dbReference type="InterPro" id="IPR050061">
    <property type="entry name" value="MurCDEF_pg_biosynth"/>
</dbReference>
<dbReference type="Pfam" id="PF01225">
    <property type="entry name" value="Mur_ligase"/>
    <property type="match status" value="1"/>
</dbReference>
<comment type="similarity">
    <text evidence="14">Belongs to the MurCDEF family.</text>
</comment>
<dbReference type="SUPFAM" id="SSF53244">
    <property type="entry name" value="MurD-like peptide ligases, peptide-binding domain"/>
    <property type="match status" value="1"/>
</dbReference>
<accession>A0A4Q9V158</accession>
<keyword evidence="6 14" id="KW-0132">Cell division</keyword>
<evidence type="ECO:0000256" key="7">
    <source>
        <dbReference type="ARBA" id="ARBA00022741"/>
    </source>
</evidence>
<evidence type="ECO:0000259" key="15">
    <source>
        <dbReference type="Pfam" id="PF01225"/>
    </source>
</evidence>
<evidence type="ECO:0000313" key="18">
    <source>
        <dbReference type="EMBL" id="TBW22763.1"/>
    </source>
</evidence>
<evidence type="ECO:0000259" key="16">
    <source>
        <dbReference type="Pfam" id="PF02875"/>
    </source>
</evidence>
<dbReference type="Pfam" id="PF08245">
    <property type="entry name" value="Mur_ligase_M"/>
    <property type="match status" value="1"/>
</dbReference>
<dbReference type="EC" id="6.3.2.8" evidence="3 14"/>
<proteinExistence type="inferred from homology"/>
<evidence type="ECO:0000256" key="13">
    <source>
        <dbReference type="ARBA" id="ARBA00047833"/>
    </source>
</evidence>
<dbReference type="GO" id="GO:0071555">
    <property type="term" value="P:cell wall organization"/>
    <property type="evidence" value="ECO:0007669"/>
    <property type="project" value="UniProtKB-KW"/>
</dbReference>
<protein>
    <recommendedName>
        <fullName evidence="3 14">UDP-N-acetylmuramate--L-alanine ligase</fullName>
        <ecNumber evidence="3 14">6.3.2.8</ecNumber>
    </recommendedName>
    <alternativeName>
        <fullName evidence="14">UDP-N-acetylmuramoyl-L-alanine synthetase</fullName>
    </alternativeName>
</protein>
<dbReference type="InterPro" id="IPR005758">
    <property type="entry name" value="UDP-N-AcMur_Ala_ligase_MurC"/>
</dbReference>
<sequence length="455" mass="48404">MKFHLIGIGGAGMSVVADLLMAQGHEVHGSDREDSQNVQRLRQAGAVVAVGHAAKNVDADAIVVTSSAIKPENPELTIARERGQHIMHRSQALALAAQNKEFIAVAGAHGKTSTTGMLAVALGELGLDPSRAIGGSLAGGASGGYLGSGNIIVAEADESDQSFLNYEPRIALVLNVEADHLDHYGSLEKFEQAFVDFAARIVPGGLLICCTDNDGSRKLAQSAVQAGVRVWTYGRTECNIGEQHAKLCEDKSDSTATSSAKIIFGGVSYDVDMSVPGDHMMLNAVGAWLVGIELGISGTDMARALQAFQGTGRRFERRGECGGVVVIDDYAHHPTEVEVTLRTARSLFTGNVRVLFQPHLYSRTKNFAQRFAQALSLADDVVVTSVYAAREVPSDGVEGDAITAFMPQSRYVADRWQAAREIARYAQPSDVILTVGAGDVTELADVIVEELEKNS</sequence>
<keyword evidence="11 14" id="KW-0131">Cell cycle</keyword>
<keyword evidence="5 14" id="KW-0436">Ligase</keyword>
<name>A0A4Q9V158_9ACTO</name>
<dbReference type="PANTHER" id="PTHR43445:SF3">
    <property type="entry name" value="UDP-N-ACETYLMURAMATE--L-ALANINE LIGASE"/>
    <property type="match status" value="1"/>
</dbReference>
<dbReference type="GO" id="GO:0008360">
    <property type="term" value="P:regulation of cell shape"/>
    <property type="evidence" value="ECO:0007669"/>
    <property type="project" value="UniProtKB-KW"/>
</dbReference>
<dbReference type="Gene3D" id="3.40.50.720">
    <property type="entry name" value="NAD(P)-binding Rossmann-like Domain"/>
    <property type="match status" value="1"/>
</dbReference>
<dbReference type="HAMAP" id="MF_00046">
    <property type="entry name" value="MurC"/>
    <property type="match status" value="1"/>
</dbReference>
<evidence type="ECO:0000256" key="11">
    <source>
        <dbReference type="ARBA" id="ARBA00023306"/>
    </source>
</evidence>
<evidence type="ECO:0000256" key="2">
    <source>
        <dbReference type="ARBA" id="ARBA00004752"/>
    </source>
</evidence>
<dbReference type="GO" id="GO:0009252">
    <property type="term" value="P:peptidoglycan biosynthetic process"/>
    <property type="evidence" value="ECO:0007669"/>
    <property type="project" value="UniProtKB-UniRule"/>
</dbReference>
<evidence type="ECO:0000256" key="1">
    <source>
        <dbReference type="ARBA" id="ARBA00004496"/>
    </source>
</evidence>
<keyword evidence="8 14" id="KW-0067">ATP-binding</keyword>
<evidence type="ECO:0000256" key="8">
    <source>
        <dbReference type="ARBA" id="ARBA00022840"/>
    </source>
</evidence>
<evidence type="ECO:0000256" key="14">
    <source>
        <dbReference type="HAMAP-Rule" id="MF_00046"/>
    </source>
</evidence>
<dbReference type="Gene3D" id="3.40.1190.10">
    <property type="entry name" value="Mur-like, catalytic domain"/>
    <property type="match status" value="1"/>
</dbReference>
<dbReference type="InterPro" id="IPR036615">
    <property type="entry name" value="Mur_ligase_C_dom_sf"/>
</dbReference>
<dbReference type="GO" id="GO:0008763">
    <property type="term" value="F:UDP-N-acetylmuramate-L-alanine ligase activity"/>
    <property type="evidence" value="ECO:0007669"/>
    <property type="project" value="UniProtKB-UniRule"/>
</dbReference>
<evidence type="ECO:0000256" key="3">
    <source>
        <dbReference type="ARBA" id="ARBA00012211"/>
    </source>
</evidence>
<dbReference type="InterPro" id="IPR004101">
    <property type="entry name" value="Mur_ligase_C"/>
</dbReference>
<dbReference type="SUPFAM" id="SSF53623">
    <property type="entry name" value="MurD-like peptide ligases, catalytic domain"/>
    <property type="match status" value="1"/>
</dbReference>
<feature type="domain" description="Mur ligase N-terminal catalytic" evidence="15">
    <location>
        <begin position="3"/>
        <end position="100"/>
    </location>
</feature>
<dbReference type="Gene3D" id="3.90.190.20">
    <property type="entry name" value="Mur ligase, C-terminal domain"/>
    <property type="match status" value="1"/>
</dbReference>
<keyword evidence="10 14" id="KW-0573">Peptidoglycan synthesis</keyword>
<comment type="pathway">
    <text evidence="2 14">Cell wall biogenesis; peptidoglycan biosynthesis.</text>
</comment>
<dbReference type="Pfam" id="PF02875">
    <property type="entry name" value="Mur_ligase_C"/>
    <property type="match status" value="1"/>
</dbReference>
<dbReference type="AlphaFoldDB" id="A0A4Q9V158"/>
<dbReference type="PANTHER" id="PTHR43445">
    <property type="entry name" value="UDP-N-ACETYLMURAMATE--L-ALANINE LIGASE-RELATED"/>
    <property type="match status" value="1"/>
</dbReference>
<dbReference type="Proteomes" id="UP000293036">
    <property type="component" value="Unassembled WGS sequence"/>
</dbReference>
<gene>
    <name evidence="14" type="primary">murC</name>
    <name evidence="18" type="ORF">EZJ44_02315</name>
</gene>
<dbReference type="InterPro" id="IPR000713">
    <property type="entry name" value="Mur_ligase_N"/>
</dbReference>
<keyword evidence="12 14" id="KW-0961">Cell wall biogenesis/degradation</keyword>
<reference evidence="18 19" key="1">
    <citation type="submission" date="2019-02" db="EMBL/GenBank/DDBJ databases">
        <title>Arcanobacterium bovis sp. nov., isolated from the milk of a cow with mastitis.</title>
        <authorList>
            <person name="Sammra O."/>
            <person name="Foster G."/>
            <person name="Hassan A."/>
            <person name="Alssahen M."/>
            <person name="Laemmler C."/>
            <person name="Borowiak M."/>
            <person name="Malorny B."/>
            <person name="Abdulmawjood A."/>
        </authorList>
    </citation>
    <scope>NUCLEOTIDE SEQUENCE [LARGE SCALE GENOMIC DNA]</scope>
    <source>
        <strain evidence="18 19">C605018/01/1</strain>
    </source>
</reference>
<feature type="domain" description="Mur ligase central" evidence="17">
    <location>
        <begin position="153"/>
        <end position="290"/>
    </location>
</feature>
<keyword evidence="4 14" id="KW-0963">Cytoplasm</keyword>
<evidence type="ECO:0000313" key="19">
    <source>
        <dbReference type="Proteomes" id="UP000293036"/>
    </source>
</evidence>
<organism evidence="18 19">
    <name type="scientific">Arcanobacterium bovis</name>
    <dbReference type="NCBI Taxonomy" id="2529275"/>
    <lineage>
        <taxon>Bacteria</taxon>
        <taxon>Bacillati</taxon>
        <taxon>Actinomycetota</taxon>
        <taxon>Actinomycetes</taxon>
        <taxon>Actinomycetales</taxon>
        <taxon>Actinomycetaceae</taxon>
        <taxon>Arcanobacterium</taxon>
    </lineage>
</organism>
<feature type="domain" description="Mur ligase C-terminal" evidence="16">
    <location>
        <begin position="313"/>
        <end position="438"/>
    </location>
</feature>
<dbReference type="EMBL" id="SJDT01000002">
    <property type="protein sequence ID" value="TBW22763.1"/>
    <property type="molecule type" value="Genomic_DNA"/>
</dbReference>
<dbReference type="RefSeq" id="WP_131279738.1">
    <property type="nucleotide sequence ID" value="NZ_JBHSLR010000009.1"/>
</dbReference>
<evidence type="ECO:0000256" key="12">
    <source>
        <dbReference type="ARBA" id="ARBA00023316"/>
    </source>
</evidence>
<dbReference type="UniPathway" id="UPA00219"/>
<keyword evidence="19" id="KW-1185">Reference proteome</keyword>
<evidence type="ECO:0000259" key="17">
    <source>
        <dbReference type="Pfam" id="PF08245"/>
    </source>
</evidence>
<keyword evidence="7 14" id="KW-0547">Nucleotide-binding</keyword>
<comment type="catalytic activity">
    <reaction evidence="13 14">
        <text>UDP-N-acetyl-alpha-D-muramate + L-alanine + ATP = UDP-N-acetyl-alpha-D-muramoyl-L-alanine + ADP + phosphate + H(+)</text>
        <dbReference type="Rhea" id="RHEA:23372"/>
        <dbReference type="ChEBI" id="CHEBI:15378"/>
        <dbReference type="ChEBI" id="CHEBI:30616"/>
        <dbReference type="ChEBI" id="CHEBI:43474"/>
        <dbReference type="ChEBI" id="CHEBI:57972"/>
        <dbReference type="ChEBI" id="CHEBI:70757"/>
        <dbReference type="ChEBI" id="CHEBI:83898"/>
        <dbReference type="ChEBI" id="CHEBI:456216"/>
        <dbReference type="EC" id="6.3.2.8"/>
    </reaction>
</comment>
<evidence type="ECO:0000256" key="4">
    <source>
        <dbReference type="ARBA" id="ARBA00022490"/>
    </source>
</evidence>
<keyword evidence="9 14" id="KW-0133">Cell shape</keyword>